<evidence type="ECO:0000313" key="7">
    <source>
        <dbReference type="EMBL" id="PXV93366.1"/>
    </source>
</evidence>
<reference evidence="7 10" key="2">
    <citation type="submission" date="2018-05" db="EMBL/GenBank/DDBJ databases">
        <title>Genomic Encyclopedia of Type Strains, Phase IV (KMG-IV): sequencing the most valuable type-strain genomes for metagenomic binning, comparative biology and taxonomic classification.</title>
        <authorList>
            <person name="Goeker M."/>
        </authorList>
    </citation>
    <scope>NUCLEOTIDE SEQUENCE [LARGE SCALE GENOMIC DNA]</scope>
    <source>
        <strain evidence="7 10">DSM 28816</strain>
    </source>
</reference>
<dbReference type="OrthoDB" id="9777636at2"/>
<dbReference type="EMBL" id="QICS01000002">
    <property type="protein sequence ID" value="PXV93366.1"/>
    <property type="molecule type" value="Genomic_DNA"/>
</dbReference>
<keyword evidence="9" id="KW-1185">Reference proteome</keyword>
<dbReference type="AlphaFoldDB" id="A0A255IIJ8"/>
<keyword evidence="5" id="KW-0411">Iron-sulfur</keyword>
<dbReference type="GO" id="GO:0003824">
    <property type="term" value="F:catalytic activity"/>
    <property type="evidence" value="ECO:0007669"/>
    <property type="project" value="InterPro"/>
</dbReference>
<dbReference type="RefSeq" id="WP_094377547.1">
    <property type="nucleotide sequence ID" value="NZ_NOKA02000078.1"/>
</dbReference>
<dbReference type="EMBL" id="NOKA02000078">
    <property type="protein sequence ID" value="RDY28662.1"/>
    <property type="molecule type" value="Genomic_DNA"/>
</dbReference>
<reference evidence="8 9" key="1">
    <citation type="journal article" date="2017" name="Genome Announc.">
        <title>Draft Genome Sequence of a Sporulating and Motile Strain of Lachnotalea glycerini Isolated from Water in Quebec City, Canada.</title>
        <authorList>
            <person name="Maheux A.F."/>
            <person name="Boudreau D.K."/>
            <person name="Berube E."/>
            <person name="Boissinot M."/>
            <person name="Raymond F."/>
            <person name="Brodeur S."/>
            <person name="Corbeil J."/>
            <person name="Isabel S."/>
            <person name="Omar R.F."/>
            <person name="Bergeron M.G."/>
        </authorList>
    </citation>
    <scope>NUCLEOTIDE SEQUENCE [LARGE SCALE GENOMIC DNA]</scope>
    <source>
        <strain evidence="8 9">CCRI-19302</strain>
    </source>
</reference>
<feature type="domain" description="B12-binding" evidence="6">
    <location>
        <begin position="119"/>
        <end position="255"/>
    </location>
</feature>
<dbReference type="InterPro" id="IPR034532">
    <property type="entry name" value="OxsB-like"/>
</dbReference>
<dbReference type="PROSITE" id="PS51332">
    <property type="entry name" value="B12_BINDING"/>
    <property type="match status" value="1"/>
</dbReference>
<evidence type="ECO:0000256" key="3">
    <source>
        <dbReference type="ARBA" id="ARBA00022723"/>
    </source>
</evidence>
<comment type="cofactor">
    <cofactor evidence="1">
        <name>[4Fe-4S] cluster</name>
        <dbReference type="ChEBI" id="CHEBI:49883"/>
    </cofactor>
</comment>
<comment type="caution">
    <text evidence="7">The sequence shown here is derived from an EMBL/GenBank/DDBJ whole genome shotgun (WGS) entry which is preliminary data.</text>
</comment>
<evidence type="ECO:0000313" key="10">
    <source>
        <dbReference type="Proteomes" id="UP000247523"/>
    </source>
</evidence>
<protein>
    <submittedName>
        <fullName evidence="8">Radical SAM protein</fullName>
    </submittedName>
    <submittedName>
        <fullName evidence="7">Radical SAM superfamily enzyme YgiQ (UPF0313 family)</fullName>
    </submittedName>
</protein>
<dbReference type="GO" id="GO:0046872">
    <property type="term" value="F:metal ion binding"/>
    <property type="evidence" value="ECO:0007669"/>
    <property type="project" value="UniProtKB-KW"/>
</dbReference>
<keyword evidence="2" id="KW-0949">S-adenosyl-L-methionine</keyword>
<evidence type="ECO:0000256" key="4">
    <source>
        <dbReference type="ARBA" id="ARBA00023004"/>
    </source>
</evidence>
<sequence length="741" mass="85988">MNLHNIKKEIIIKLVNDISNITKKFWLKPEDMVKEISKIIKSSLNVKIDKLQMSGETDNICVYIISDNILLAMSPIYDLKKNLLLNRWKPNWSNKIKKTIHYKCFEIDNELLEILDMPKILLINLCVIENFPIPRLNLSTGVIASYLRKMQIADIYIIDMQVGATISEIIRETQNIKPDIIGLSISFGQKKLAIKLIEKLYEDNKNAFIVIGNIIPSLYPEDFIEKFPQIIVSYGEGEVTFPHLIKYIKNKINIKEIDGIIYKEVNTGIYHKNDKTAIDLKEVPLPALDTLKDISKLKGALTLETSRGCDYSKCTFCPRQHKLSNWRYMTSEQTLDQIYKLTIAGNALGIKPHIYLADEEFIGELPNSMETNRVIKICEGIINNGIKLKFDTSARADSVYDHKRTVDWNVDKIKMWHMCKLAGLDRLFVGVESGCSSQLVRYGKGTTIEQNVIALRILTALGINIRIGFVMFDPLMDGFNDLKENLEFLERTDAILKPIDLSTISYDDLLNKLVYDPNFIKQNSLNRPIYTVVSYMLASLEILVGSPYIKMVKNIEDRTKKTFVLNNYAPDANMGRYIVKYVDNRIGALSVYCQKWIDSNFSIMYTLKSLYKVENNEIRKRLYGFMIRYREMSQYLLRFLIYNLEKEDTEDYYLLAYLENEGITDKFIKMKELAGMDINNVIINSMNFWQNIMNNMIKEIRDNLKDGLINDTYDNRLQDSINNWNRNINKWSLINDADNYN</sequence>
<evidence type="ECO:0000256" key="2">
    <source>
        <dbReference type="ARBA" id="ARBA00022691"/>
    </source>
</evidence>
<dbReference type="Pfam" id="PF04055">
    <property type="entry name" value="Radical_SAM"/>
    <property type="match status" value="1"/>
</dbReference>
<dbReference type="Pfam" id="PF02310">
    <property type="entry name" value="B12-binding"/>
    <property type="match status" value="1"/>
</dbReference>
<keyword evidence="4" id="KW-0408">Iron</keyword>
<dbReference type="InterPro" id="IPR007197">
    <property type="entry name" value="rSAM"/>
</dbReference>
<keyword evidence="3" id="KW-0479">Metal-binding</keyword>
<dbReference type="PANTHER" id="PTHR43409:SF7">
    <property type="entry name" value="BLL1977 PROTEIN"/>
    <property type="match status" value="1"/>
</dbReference>
<dbReference type="Proteomes" id="UP000216411">
    <property type="component" value="Unassembled WGS sequence"/>
</dbReference>
<dbReference type="SUPFAM" id="SSF102114">
    <property type="entry name" value="Radical SAM enzymes"/>
    <property type="match status" value="1"/>
</dbReference>
<dbReference type="SFLD" id="SFLDS00029">
    <property type="entry name" value="Radical_SAM"/>
    <property type="match status" value="1"/>
</dbReference>
<dbReference type="PANTHER" id="PTHR43409">
    <property type="entry name" value="ANAEROBIC MAGNESIUM-PROTOPORPHYRIN IX MONOMETHYL ESTER CYCLASE-RELATED"/>
    <property type="match status" value="1"/>
</dbReference>
<dbReference type="InterPro" id="IPR051198">
    <property type="entry name" value="BchE-like"/>
</dbReference>
<name>A0A255IIJ8_9FIRM</name>
<reference evidence="8" key="3">
    <citation type="submission" date="2018-07" db="EMBL/GenBank/DDBJ databases">
        <authorList>
            <person name="Quirk P.G."/>
            <person name="Krulwich T.A."/>
        </authorList>
    </citation>
    <scope>NUCLEOTIDE SEQUENCE</scope>
    <source>
        <strain evidence="8">CCRI-19302</strain>
    </source>
</reference>
<dbReference type="GO" id="GO:0051536">
    <property type="term" value="F:iron-sulfur cluster binding"/>
    <property type="evidence" value="ECO:0007669"/>
    <property type="project" value="UniProtKB-KW"/>
</dbReference>
<dbReference type="InterPro" id="IPR006158">
    <property type="entry name" value="Cobalamin-bd"/>
</dbReference>
<dbReference type="Proteomes" id="UP000247523">
    <property type="component" value="Unassembled WGS sequence"/>
</dbReference>
<evidence type="ECO:0000313" key="9">
    <source>
        <dbReference type="Proteomes" id="UP000216411"/>
    </source>
</evidence>
<dbReference type="Gene3D" id="3.40.50.280">
    <property type="entry name" value="Cobalamin-binding domain"/>
    <property type="match status" value="1"/>
</dbReference>
<dbReference type="SFLD" id="SFLDG01082">
    <property type="entry name" value="B12-binding_domain_containing"/>
    <property type="match status" value="1"/>
</dbReference>
<evidence type="ECO:0000256" key="5">
    <source>
        <dbReference type="ARBA" id="ARBA00023014"/>
    </source>
</evidence>
<dbReference type="SFLD" id="SFLDF00430">
    <property type="entry name" value="OxsB-like"/>
    <property type="match status" value="1"/>
</dbReference>
<dbReference type="InterPro" id="IPR058240">
    <property type="entry name" value="rSAM_sf"/>
</dbReference>
<dbReference type="InterPro" id="IPR036724">
    <property type="entry name" value="Cobalamin-bd_sf"/>
</dbReference>
<dbReference type="CDD" id="cd02068">
    <property type="entry name" value="radical_SAM_B12_BD"/>
    <property type="match status" value="1"/>
</dbReference>
<organism evidence="7 10">
    <name type="scientific">Lachnotalea glycerini</name>
    <dbReference type="NCBI Taxonomy" id="1763509"/>
    <lineage>
        <taxon>Bacteria</taxon>
        <taxon>Bacillati</taxon>
        <taxon>Bacillota</taxon>
        <taxon>Clostridia</taxon>
        <taxon>Lachnospirales</taxon>
        <taxon>Lachnospiraceae</taxon>
        <taxon>Lachnotalea</taxon>
    </lineage>
</organism>
<accession>A0A255IIJ8</accession>
<evidence type="ECO:0000256" key="1">
    <source>
        <dbReference type="ARBA" id="ARBA00001966"/>
    </source>
</evidence>
<dbReference type="GO" id="GO:0031419">
    <property type="term" value="F:cobalamin binding"/>
    <property type="evidence" value="ECO:0007669"/>
    <property type="project" value="InterPro"/>
</dbReference>
<evidence type="ECO:0000313" key="8">
    <source>
        <dbReference type="EMBL" id="RDY28662.1"/>
    </source>
</evidence>
<proteinExistence type="predicted"/>
<gene>
    <name evidence="7" type="ORF">C8E03_102134</name>
    <name evidence="8" type="ORF">CG710_019215</name>
</gene>
<evidence type="ECO:0000259" key="6">
    <source>
        <dbReference type="PROSITE" id="PS51332"/>
    </source>
</evidence>
<dbReference type="SUPFAM" id="SSF52242">
    <property type="entry name" value="Cobalamin (vitamin B12)-binding domain"/>
    <property type="match status" value="1"/>
</dbReference>